<evidence type="ECO:0000256" key="4">
    <source>
        <dbReference type="ARBA" id="ARBA00022691"/>
    </source>
</evidence>
<evidence type="ECO:0000259" key="9">
    <source>
        <dbReference type="Pfam" id="PF12105"/>
    </source>
</evidence>
<evidence type="ECO:0000313" key="11">
    <source>
        <dbReference type="Proteomes" id="UP001620597"/>
    </source>
</evidence>
<dbReference type="PANTHER" id="PTHR43453">
    <property type="entry name" value="RRNA METHYLASE-LIKE"/>
    <property type="match status" value="1"/>
</dbReference>
<keyword evidence="2 7" id="KW-0489">Methyltransferase</keyword>
<comment type="caution">
    <text evidence="7">Lacks conserved residue(s) required for the propagation of feature annotation.</text>
</comment>
<keyword evidence="4 7" id="KW-0949">S-adenosyl-L-methionine</keyword>
<dbReference type="Gene3D" id="3.40.1280.10">
    <property type="match status" value="1"/>
</dbReference>
<keyword evidence="1 7" id="KW-0820">tRNA-binding</keyword>
<dbReference type="InterPro" id="IPR022724">
    <property type="entry name" value="rRNA_MeTrfase_SpoU_C"/>
</dbReference>
<feature type="binding site" evidence="7">
    <location>
        <position position="142"/>
    </location>
    <ligand>
        <name>S-adenosyl-L-methionine</name>
        <dbReference type="ChEBI" id="CHEBI:59789"/>
    </ligand>
</feature>
<evidence type="ECO:0000256" key="3">
    <source>
        <dbReference type="ARBA" id="ARBA00022679"/>
    </source>
</evidence>
<proteinExistence type="inferred from homology"/>
<evidence type="ECO:0000256" key="1">
    <source>
        <dbReference type="ARBA" id="ARBA00022555"/>
    </source>
</evidence>
<dbReference type="PANTHER" id="PTHR43453:SF1">
    <property type="entry name" value="TRNA_RRNA METHYLTRANSFERASE SPOU TYPE DOMAIN-CONTAINING PROTEIN"/>
    <property type="match status" value="1"/>
</dbReference>
<dbReference type="RefSeq" id="WP_416206129.1">
    <property type="nucleotide sequence ID" value="NZ_JBBKTX010000013.1"/>
</dbReference>
<dbReference type="EMBL" id="JBBKTX010000013">
    <property type="protein sequence ID" value="MFK4753029.1"/>
    <property type="molecule type" value="Genomic_DNA"/>
</dbReference>
<evidence type="ECO:0000256" key="7">
    <source>
        <dbReference type="HAMAP-Rule" id="MF_02060"/>
    </source>
</evidence>
<gene>
    <name evidence="7 10" type="primary">trmH</name>
    <name evidence="10" type="ORF">WG929_11460</name>
</gene>
<keyword evidence="6 7" id="KW-0694">RNA-binding</keyword>
<dbReference type="Pfam" id="PF00588">
    <property type="entry name" value="SpoU_methylase"/>
    <property type="match status" value="1"/>
</dbReference>
<comment type="similarity">
    <text evidence="7">Belongs to the class IV-like SAM-binding methyltransferase superfamily. RNA methyltransferase TrmH family.</text>
</comment>
<evidence type="ECO:0000256" key="6">
    <source>
        <dbReference type="ARBA" id="ARBA00022884"/>
    </source>
</evidence>
<keyword evidence="3 7" id="KW-0808">Transferase</keyword>
<evidence type="ECO:0000259" key="8">
    <source>
        <dbReference type="Pfam" id="PF00588"/>
    </source>
</evidence>
<accession>A0ABW8NJ79</accession>
<dbReference type="HAMAP" id="MF_02060">
    <property type="entry name" value="tRNA_methyltr_TrmH"/>
    <property type="match status" value="1"/>
</dbReference>
<dbReference type="SUPFAM" id="SSF75217">
    <property type="entry name" value="alpha/beta knot"/>
    <property type="match status" value="1"/>
</dbReference>
<comment type="catalytic activity">
    <reaction evidence="7">
        <text>guanosine(18) in tRNA + S-adenosyl-L-methionine = 2'-O-methylguanosine(18) in tRNA + S-adenosyl-L-homocysteine + H(+)</text>
        <dbReference type="Rhea" id="RHEA:20077"/>
        <dbReference type="Rhea" id="RHEA-COMP:10190"/>
        <dbReference type="Rhea" id="RHEA-COMP:10192"/>
        <dbReference type="ChEBI" id="CHEBI:15378"/>
        <dbReference type="ChEBI" id="CHEBI:57856"/>
        <dbReference type="ChEBI" id="CHEBI:59789"/>
        <dbReference type="ChEBI" id="CHEBI:74269"/>
        <dbReference type="ChEBI" id="CHEBI:74445"/>
        <dbReference type="EC" id="2.1.1.34"/>
    </reaction>
</comment>
<protein>
    <recommendedName>
        <fullName evidence="7">tRNA (guanosine(18)-2'-O)-methyltransferase</fullName>
        <ecNumber evidence="7">2.1.1.34</ecNumber>
    </recommendedName>
    <alternativeName>
        <fullName evidence="7">tRNA [Gm18] methyltransferase</fullName>
    </alternativeName>
</protein>
<dbReference type="InterPro" id="IPR029028">
    <property type="entry name" value="Alpha/beta_knot_MTases"/>
</dbReference>
<comment type="caution">
    <text evidence="10">The sequence shown here is derived from an EMBL/GenBank/DDBJ whole genome shotgun (WGS) entry which is preliminary data.</text>
</comment>
<dbReference type="InterPro" id="IPR001537">
    <property type="entry name" value="SpoU_MeTrfase"/>
</dbReference>
<name>A0ABW8NJ79_9GAMM</name>
<organism evidence="10 11">
    <name type="scientific">Oceanobacter antarcticus</name>
    <dbReference type="NCBI Taxonomy" id="3133425"/>
    <lineage>
        <taxon>Bacteria</taxon>
        <taxon>Pseudomonadati</taxon>
        <taxon>Pseudomonadota</taxon>
        <taxon>Gammaproteobacteria</taxon>
        <taxon>Oceanospirillales</taxon>
        <taxon>Oceanospirillaceae</taxon>
        <taxon>Oceanobacter</taxon>
    </lineage>
</organism>
<keyword evidence="5 7" id="KW-0819">tRNA processing</keyword>
<keyword evidence="11" id="KW-1185">Reference proteome</keyword>
<dbReference type="EC" id="2.1.1.34" evidence="7"/>
<reference evidence="10 11" key="1">
    <citation type="submission" date="2024-03" db="EMBL/GenBank/DDBJ databases">
        <title>High-quality draft genome sequence of Oceanobacter sp. wDCs-4.</title>
        <authorList>
            <person name="Dong C."/>
        </authorList>
    </citation>
    <scope>NUCLEOTIDE SEQUENCE [LARGE SCALE GENOMIC DNA]</scope>
    <source>
        <strain evidence="11">wDCs-4</strain>
    </source>
</reference>
<evidence type="ECO:0000313" key="10">
    <source>
        <dbReference type="EMBL" id="MFK4753029.1"/>
    </source>
</evidence>
<dbReference type="InterPro" id="IPR029026">
    <property type="entry name" value="tRNA_m1G_MTases_N"/>
</dbReference>
<sequence>MTPERLSCVINTLNRRQPDLSVITDEVYKSHNLAAIARSCDAFGVQDVHCVWPTTTYRLNSVTSAAAAGSESWVTVNTHPDIEAAIRSHQQRGIKVCAAHLTDRAIDFREYDFTQPTAILMGTEKEGVSDAASELADEHLIIPMLGMVHSFNVSVAAAIILCEAARQRQRAGMFEQRHLNDVRFSALLFEWCQPSAARLCQKHNLPYPALREDGEIADPQAFSQQVNAQSAHTSR</sequence>
<evidence type="ECO:0000256" key="2">
    <source>
        <dbReference type="ARBA" id="ARBA00022603"/>
    </source>
</evidence>
<dbReference type="NCBIfam" id="NF008295">
    <property type="entry name" value="PRK11081.1"/>
    <property type="match status" value="1"/>
</dbReference>
<evidence type="ECO:0000256" key="5">
    <source>
        <dbReference type="ARBA" id="ARBA00022694"/>
    </source>
</evidence>
<feature type="domain" description="RNA methyltransferase SpoU/TrmH type C-terminal" evidence="9">
    <location>
        <begin position="166"/>
        <end position="218"/>
    </location>
</feature>
<comment type="function">
    <text evidence="7">Catalyzes the 2'-O methylation of guanosine at position 18 in tRNA.</text>
</comment>
<dbReference type="Proteomes" id="UP001620597">
    <property type="component" value="Unassembled WGS sequence"/>
</dbReference>
<dbReference type="Pfam" id="PF12105">
    <property type="entry name" value="SpoU_methylas_C"/>
    <property type="match status" value="1"/>
</dbReference>
<feature type="domain" description="tRNA/rRNA methyltransferase SpoU type" evidence="8">
    <location>
        <begin position="20"/>
        <end position="161"/>
    </location>
</feature>
<dbReference type="InterPro" id="IPR033671">
    <property type="entry name" value="TrmH"/>
</dbReference>
<dbReference type="CDD" id="cd18092">
    <property type="entry name" value="SpoU-like_TrmH"/>
    <property type="match status" value="1"/>
</dbReference>